<sequence length="204" mass="21985">MHACYPRSVPVPFTATLGSGTISACIVSKSLPRILEASSDRVSFGPVSPGRVCIASPDCGEATQVHSEVPTTPSSSGPSTQPRPYPRRLTRLRSNAVLRLVLLEASRASPDYLFSPLALVLSACVRSMTSTRVIALGRVSFKLQGWQPCMHAYRQPAEKRILKRSHSGGARQALCEANRTSFHGYELMNPFAPLALGCTGTCRT</sequence>
<reference evidence="2" key="2">
    <citation type="submission" date="2023-05" db="EMBL/GenBank/DDBJ databases">
        <authorList>
            <consortium name="Lawrence Berkeley National Laboratory"/>
            <person name="Steindorff A."/>
            <person name="Hensen N."/>
            <person name="Bonometti L."/>
            <person name="Westerberg I."/>
            <person name="Brannstrom I.O."/>
            <person name="Guillou S."/>
            <person name="Cros-Aarteil S."/>
            <person name="Calhoun S."/>
            <person name="Haridas S."/>
            <person name="Kuo A."/>
            <person name="Mondo S."/>
            <person name="Pangilinan J."/>
            <person name="Riley R."/>
            <person name="Labutti K."/>
            <person name="Andreopoulos B."/>
            <person name="Lipzen A."/>
            <person name="Chen C."/>
            <person name="Yanf M."/>
            <person name="Daum C."/>
            <person name="Ng V."/>
            <person name="Clum A."/>
            <person name="Ohm R."/>
            <person name="Martin F."/>
            <person name="Silar P."/>
            <person name="Natvig D."/>
            <person name="Lalanne C."/>
            <person name="Gautier V."/>
            <person name="Ament-Velasquez S.L."/>
            <person name="Kruys A."/>
            <person name="Hutchinson M.I."/>
            <person name="Powell A.J."/>
            <person name="Barry K."/>
            <person name="Miller A.N."/>
            <person name="Grigoriev I.V."/>
            <person name="Debuchy R."/>
            <person name="Gladieux P."/>
            <person name="Thoren M.H."/>
            <person name="Johannesson H."/>
        </authorList>
    </citation>
    <scope>NUCLEOTIDE SEQUENCE</scope>
    <source>
        <strain evidence="2">CBS 508.74</strain>
    </source>
</reference>
<comment type="caution">
    <text evidence="2">The sequence shown here is derived from an EMBL/GenBank/DDBJ whole genome shotgun (WGS) entry which is preliminary data.</text>
</comment>
<reference evidence="2" key="1">
    <citation type="journal article" date="2023" name="Mol. Phylogenet. Evol.">
        <title>Genome-scale phylogeny and comparative genomics of the fungal order Sordariales.</title>
        <authorList>
            <person name="Hensen N."/>
            <person name="Bonometti L."/>
            <person name="Westerberg I."/>
            <person name="Brannstrom I.O."/>
            <person name="Guillou S."/>
            <person name="Cros-Aarteil S."/>
            <person name="Calhoun S."/>
            <person name="Haridas S."/>
            <person name="Kuo A."/>
            <person name="Mondo S."/>
            <person name="Pangilinan J."/>
            <person name="Riley R."/>
            <person name="LaButti K."/>
            <person name="Andreopoulos B."/>
            <person name="Lipzen A."/>
            <person name="Chen C."/>
            <person name="Yan M."/>
            <person name="Daum C."/>
            <person name="Ng V."/>
            <person name="Clum A."/>
            <person name="Steindorff A."/>
            <person name="Ohm R.A."/>
            <person name="Martin F."/>
            <person name="Silar P."/>
            <person name="Natvig D.O."/>
            <person name="Lalanne C."/>
            <person name="Gautier V."/>
            <person name="Ament-Velasquez S.L."/>
            <person name="Kruys A."/>
            <person name="Hutchinson M.I."/>
            <person name="Powell A.J."/>
            <person name="Barry K."/>
            <person name="Miller A.N."/>
            <person name="Grigoriev I.V."/>
            <person name="Debuchy R."/>
            <person name="Gladieux P."/>
            <person name="Hiltunen Thoren M."/>
            <person name="Johannesson H."/>
        </authorList>
    </citation>
    <scope>NUCLEOTIDE SEQUENCE</scope>
    <source>
        <strain evidence="2">CBS 508.74</strain>
    </source>
</reference>
<feature type="compositionally biased region" description="Low complexity" evidence="1">
    <location>
        <begin position="67"/>
        <end position="82"/>
    </location>
</feature>
<accession>A0AAN6YVG7</accession>
<dbReference type="GeneID" id="89933596"/>
<evidence type="ECO:0000313" key="2">
    <source>
        <dbReference type="EMBL" id="KAK4115550.1"/>
    </source>
</evidence>
<dbReference type="PROSITE" id="PS51257">
    <property type="entry name" value="PROKAR_LIPOPROTEIN"/>
    <property type="match status" value="1"/>
</dbReference>
<evidence type="ECO:0000313" key="3">
    <source>
        <dbReference type="Proteomes" id="UP001302812"/>
    </source>
</evidence>
<dbReference type="RefSeq" id="XP_064673120.1">
    <property type="nucleotide sequence ID" value="XM_064809472.1"/>
</dbReference>
<protein>
    <submittedName>
        <fullName evidence="2">Uncharacterized protein</fullName>
    </submittedName>
</protein>
<dbReference type="Proteomes" id="UP001302812">
    <property type="component" value="Unassembled WGS sequence"/>
</dbReference>
<organism evidence="2 3">
    <name type="scientific">Canariomyces notabilis</name>
    <dbReference type="NCBI Taxonomy" id="2074819"/>
    <lineage>
        <taxon>Eukaryota</taxon>
        <taxon>Fungi</taxon>
        <taxon>Dikarya</taxon>
        <taxon>Ascomycota</taxon>
        <taxon>Pezizomycotina</taxon>
        <taxon>Sordariomycetes</taxon>
        <taxon>Sordariomycetidae</taxon>
        <taxon>Sordariales</taxon>
        <taxon>Chaetomiaceae</taxon>
        <taxon>Canariomyces</taxon>
    </lineage>
</organism>
<dbReference type="AlphaFoldDB" id="A0AAN6YVG7"/>
<evidence type="ECO:0000256" key="1">
    <source>
        <dbReference type="SAM" id="MobiDB-lite"/>
    </source>
</evidence>
<keyword evidence="3" id="KW-1185">Reference proteome</keyword>
<name>A0AAN6YVG7_9PEZI</name>
<dbReference type="EMBL" id="MU853334">
    <property type="protein sequence ID" value="KAK4115550.1"/>
    <property type="molecule type" value="Genomic_DNA"/>
</dbReference>
<gene>
    <name evidence="2" type="ORF">N656DRAFT_385227</name>
</gene>
<proteinExistence type="predicted"/>
<feature type="region of interest" description="Disordered" evidence="1">
    <location>
        <begin position="64"/>
        <end position="87"/>
    </location>
</feature>